<evidence type="ECO:0000256" key="6">
    <source>
        <dbReference type="ARBA" id="ARBA00023136"/>
    </source>
</evidence>
<feature type="transmembrane region" description="Helical" evidence="8">
    <location>
        <begin position="330"/>
        <end position="353"/>
    </location>
</feature>
<dbReference type="InterPro" id="IPR045263">
    <property type="entry name" value="GLUT"/>
</dbReference>
<evidence type="ECO:0000256" key="4">
    <source>
        <dbReference type="ARBA" id="ARBA00022692"/>
    </source>
</evidence>
<feature type="transmembrane region" description="Helical" evidence="8">
    <location>
        <begin position="181"/>
        <end position="202"/>
    </location>
</feature>
<feature type="transmembrane region" description="Helical" evidence="8">
    <location>
        <begin position="368"/>
        <end position="389"/>
    </location>
</feature>
<name>A0A0B2VSJ3_TOXCA</name>
<dbReference type="PRINTS" id="PR00171">
    <property type="entry name" value="SUGRTRNSPORT"/>
</dbReference>
<comment type="caution">
    <text evidence="10">The sequence shown here is derived from an EMBL/GenBank/DDBJ whole genome shotgun (WGS) entry which is preliminary data.</text>
</comment>
<feature type="transmembrane region" description="Helical" evidence="8">
    <location>
        <begin position="401"/>
        <end position="422"/>
    </location>
</feature>
<evidence type="ECO:0000256" key="2">
    <source>
        <dbReference type="ARBA" id="ARBA00022448"/>
    </source>
</evidence>
<keyword evidence="10" id="KW-0762">Sugar transport</keyword>
<dbReference type="Pfam" id="PF00083">
    <property type="entry name" value="Sugar_tr"/>
    <property type="match status" value="1"/>
</dbReference>
<organism evidence="10 11">
    <name type="scientific">Toxocara canis</name>
    <name type="common">Canine roundworm</name>
    <dbReference type="NCBI Taxonomy" id="6265"/>
    <lineage>
        <taxon>Eukaryota</taxon>
        <taxon>Metazoa</taxon>
        <taxon>Ecdysozoa</taxon>
        <taxon>Nematoda</taxon>
        <taxon>Chromadorea</taxon>
        <taxon>Rhabditida</taxon>
        <taxon>Spirurina</taxon>
        <taxon>Ascaridomorpha</taxon>
        <taxon>Ascaridoidea</taxon>
        <taxon>Toxocaridae</taxon>
        <taxon>Toxocara</taxon>
    </lineage>
</organism>
<dbReference type="PANTHER" id="PTHR23503:SF8">
    <property type="entry name" value="FACILITATED GLUCOSE TRANSPORTER PROTEIN 1"/>
    <property type="match status" value="1"/>
</dbReference>
<dbReference type="AlphaFoldDB" id="A0A0B2VSJ3"/>
<dbReference type="GO" id="GO:1990539">
    <property type="term" value="P:fructose import across plasma membrane"/>
    <property type="evidence" value="ECO:0007669"/>
    <property type="project" value="UniProtKB-ARBA"/>
</dbReference>
<dbReference type="InterPro" id="IPR005829">
    <property type="entry name" value="Sugar_transporter_CS"/>
</dbReference>
<comment type="similarity">
    <text evidence="7">Belongs to the major facilitator superfamily. Sugar transporter (TC 2.A.1.1) family.</text>
</comment>
<feature type="domain" description="Major facilitator superfamily (MFS) profile" evidence="9">
    <location>
        <begin position="77"/>
        <end position="523"/>
    </location>
</feature>
<dbReference type="NCBIfam" id="TIGR00879">
    <property type="entry name" value="SP"/>
    <property type="match status" value="1"/>
</dbReference>
<feature type="transmembrane region" description="Helical" evidence="8">
    <location>
        <begin position="247"/>
        <end position="265"/>
    </location>
</feature>
<feature type="transmembrane region" description="Helical" evidence="8">
    <location>
        <begin position="73"/>
        <end position="92"/>
    </location>
</feature>
<dbReference type="GO" id="GO:0005353">
    <property type="term" value="F:fructose transmembrane transporter activity"/>
    <property type="evidence" value="ECO:0007669"/>
    <property type="project" value="UniProtKB-ARBA"/>
</dbReference>
<protein>
    <submittedName>
        <fullName evidence="10">Solute carrier family 2, facilitated glucose transporter member 5</fullName>
    </submittedName>
</protein>
<feature type="transmembrane region" description="Helical" evidence="8">
    <location>
        <begin position="470"/>
        <end position="489"/>
    </location>
</feature>
<proteinExistence type="inferred from homology"/>
<dbReference type="PROSITE" id="PS50850">
    <property type="entry name" value="MFS"/>
    <property type="match status" value="1"/>
</dbReference>
<keyword evidence="5 8" id="KW-1133">Transmembrane helix</keyword>
<evidence type="ECO:0000256" key="1">
    <source>
        <dbReference type="ARBA" id="ARBA00004651"/>
    </source>
</evidence>
<evidence type="ECO:0000313" key="10">
    <source>
        <dbReference type="EMBL" id="KHN84357.1"/>
    </source>
</evidence>
<dbReference type="PANTHER" id="PTHR23503">
    <property type="entry name" value="SOLUTE CARRIER FAMILY 2"/>
    <property type="match status" value="1"/>
</dbReference>
<comment type="subcellular location">
    <subcellularLocation>
        <location evidence="1">Cell membrane</location>
        <topology evidence="1">Multi-pass membrane protein</topology>
    </subcellularLocation>
</comment>
<dbReference type="InterPro" id="IPR020846">
    <property type="entry name" value="MFS_dom"/>
</dbReference>
<dbReference type="InterPro" id="IPR003663">
    <property type="entry name" value="Sugar/inositol_transpt"/>
</dbReference>
<feature type="transmembrane region" description="Helical" evidence="8">
    <location>
        <begin position="157"/>
        <end position="175"/>
    </location>
</feature>
<dbReference type="Gene3D" id="1.20.1250.20">
    <property type="entry name" value="MFS general substrate transporter like domains"/>
    <property type="match status" value="1"/>
</dbReference>
<evidence type="ECO:0000313" key="11">
    <source>
        <dbReference type="Proteomes" id="UP000031036"/>
    </source>
</evidence>
<dbReference type="InterPro" id="IPR005828">
    <property type="entry name" value="MFS_sugar_transport-like"/>
</dbReference>
<dbReference type="SUPFAM" id="SSF103473">
    <property type="entry name" value="MFS general substrate transporter"/>
    <property type="match status" value="1"/>
</dbReference>
<keyword evidence="11" id="KW-1185">Reference proteome</keyword>
<dbReference type="InterPro" id="IPR036259">
    <property type="entry name" value="MFS_trans_sf"/>
</dbReference>
<evidence type="ECO:0000259" key="9">
    <source>
        <dbReference type="PROSITE" id="PS50850"/>
    </source>
</evidence>
<feature type="transmembrane region" description="Helical" evidence="8">
    <location>
        <begin position="434"/>
        <end position="458"/>
    </location>
</feature>
<dbReference type="FunFam" id="1.20.1250.20:FF:001511">
    <property type="entry name" value="Solute carrier family 2, facilitated glucose transporter member 5"/>
    <property type="match status" value="1"/>
</dbReference>
<dbReference type="GO" id="GO:0005886">
    <property type="term" value="C:plasma membrane"/>
    <property type="evidence" value="ECO:0007669"/>
    <property type="project" value="UniProtKB-SubCell"/>
</dbReference>
<dbReference type="EMBL" id="JPKZ01000989">
    <property type="protein sequence ID" value="KHN84357.1"/>
    <property type="molecule type" value="Genomic_DNA"/>
</dbReference>
<keyword evidence="4 8" id="KW-0812">Transmembrane</keyword>
<reference evidence="10 11" key="1">
    <citation type="submission" date="2014-11" db="EMBL/GenBank/DDBJ databases">
        <title>Genetic blueprint of the zoonotic pathogen Toxocara canis.</title>
        <authorList>
            <person name="Zhu X.-Q."/>
            <person name="Korhonen P.K."/>
            <person name="Cai H."/>
            <person name="Young N.D."/>
            <person name="Nejsum P."/>
            <person name="von Samson-Himmelstjerna G."/>
            <person name="Boag P.R."/>
            <person name="Tan P."/>
            <person name="Li Q."/>
            <person name="Min J."/>
            <person name="Yang Y."/>
            <person name="Wang X."/>
            <person name="Fang X."/>
            <person name="Hall R.S."/>
            <person name="Hofmann A."/>
            <person name="Sternberg P.W."/>
            <person name="Jex A.R."/>
            <person name="Gasser R.B."/>
        </authorList>
    </citation>
    <scope>NUCLEOTIDE SEQUENCE [LARGE SCALE GENOMIC DNA]</scope>
    <source>
        <strain evidence="10">PN_DK_2014</strain>
    </source>
</reference>
<dbReference type="Proteomes" id="UP000031036">
    <property type="component" value="Unassembled WGS sequence"/>
</dbReference>
<keyword evidence="3" id="KW-1003">Cell membrane</keyword>
<gene>
    <name evidence="10" type="primary">SLC2A5</name>
    <name evidence="10" type="ORF">Tcan_15041</name>
</gene>
<keyword evidence="6 8" id="KW-0472">Membrane</keyword>
<keyword evidence="2 7" id="KW-0813">Transport</keyword>
<feature type="transmembrane region" description="Helical" evidence="8">
    <location>
        <begin position="123"/>
        <end position="145"/>
    </location>
</feature>
<evidence type="ECO:0000256" key="5">
    <source>
        <dbReference type="ARBA" id="ARBA00022989"/>
    </source>
</evidence>
<dbReference type="STRING" id="6265.A0A0B2VSJ3"/>
<feature type="transmembrane region" description="Helical" evidence="8">
    <location>
        <begin position="223"/>
        <end position="241"/>
    </location>
</feature>
<accession>A0A0B2VSJ3</accession>
<dbReference type="OrthoDB" id="4540492at2759"/>
<evidence type="ECO:0000256" key="3">
    <source>
        <dbReference type="ARBA" id="ARBA00022475"/>
    </source>
</evidence>
<dbReference type="OMA" id="NAAPYMS"/>
<feature type="transmembrane region" description="Helical" evidence="8">
    <location>
        <begin position="501"/>
        <end position="519"/>
    </location>
</feature>
<dbReference type="PROSITE" id="PS00217">
    <property type="entry name" value="SUGAR_TRANSPORT_2"/>
    <property type="match status" value="1"/>
</dbReference>
<evidence type="ECO:0000256" key="8">
    <source>
        <dbReference type="SAM" id="Phobius"/>
    </source>
</evidence>
<evidence type="ECO:0000256" key="7">
    <source>
        <dbReference type="RuleBase" id="RU003346"/>
    </source>
</evidence>
<sequence>MLTVVANGGDHEMDTLKSTVNDIRPPSKDSFIAKGSDSDVKEISMDGKESSATVEEASPVPLQAVKGELTRSLILAVLAIVIGSSFQFGYHIGCINSSKEYIEEFIRETSFADNPERFNKTRAWIWASIVSAFPFGAIFGSLIAATLADTYGRKTTIFFNNVPAAIAGALMTFAYPFKMWYLLLIGRLIIGVNAGISSGVVSTFLTELSPDNLRGTLGSCNQLFLTIAILFSNVLSFKVIFGSETRWQYIFGLTFFPIISQLILLKFCPESPRYTLVFERDEAQAEKDLIMLREKPDVHEEIEEIKQEAAQRESESKVTFRALFTSELRWATFIAVFLMFMQQMTGINAAMYYSNDIFQSAGLVGDQIVLATCAMMLANVLMTVASTWLVDHPRFGRRSLLLTGMAGMFFTSIAVVVALVLIGKKTYVTESRVAAIVFMVLFVIAFATGPGSIPWFYVSELFASNARASATAIACAVNWTMNFAIGLLFPPIHEQLTNYTFLVFTVALFVCAITTLIYVPETKSKSVREAQIDLQKRRPPCI</sequence>